<evidence type="ECO:0000313" key="2">
    <source>
        <dbReference type="EMBL" id="GGA17548.1"/>
    </source>
</evidence>
<dbReference type="Proteomes" id="UP000628017">
    <property type="component" value="Unassembled WGS sequence"/>
</dbReference>
<dbReference type="InterPro" id="IPR007939">
    <property type="entry name" value="Cu-R_B_prcur"/>
</dbReference>
<protein>
    <recommendedName>
        <fullName evidence="4">Copper resistance protein CopB</fullName>
    </recommendedName>
</protein>
<evidence type="ECO:0000256" key="1">
    <source>
        <dbReference type="SAM" id="SignalP"/>
    </source>
</evidence>
<dbReference type="AlphaFoldDB" id="A0A916QX03"/>
<dbReference type="SUPFAM" id="SSF103515">
    <property type="entry name" value="Autotransporter"/>
    <property type="match status" value="1"/>
</dbReference>
<proteinExistence type="predicted"/>
<comment type="caution">
    <text evidence="2">The sequence shown here is derived from an EMBL/GenBank/DDBJ whole genome shotgun (WGS) entry which is preliminary data.</text>
</comment>
<evidence type="ECO:0000313" key="3">
    <source>
        <dbReference type="Proteomes" id="UP000628017"/>
    </source>
</evidence>
<accession>A0A916QX03</accession>
<dbReference type="Pfam" id="PF05275">
    <property type="entry name" value="CopB"/>
    <property type="match status" value="1"/>
</dbReference>
<feature type="chain" id="PRO_5036880281" description="Copper resistance protein CopB" evidence="1">
    <location>
        <begin position="35"/>
        <end position="248"/>
    </location>
</feature>
<feature type="signal peptide" evidence="1">
    <location>
        <begin position="1"/>
        <end position="34"/>
    </location>
</feature>
<dbReference type="EMBL" id="BMKA01000002">
    <property type="protein sequence ID" value="GGA17548.1"/>
    <property type="molecule type" value="Genomic_DNA"/>
</dbReference>
<dbReference type="GO" id="GO:0005507">
    <property type="term" value="F:copper ion binding"/>
    <property type="evidence" value="ECO:0007669"/>
    <property type="project" value="InterPro"/>
</dbReference>
<evidence type="ECO:0008006" key="4">
    <source>
        <dbReference type="Google" id="ProtNLM"/>
    </source>
</evidence>
<dbReference type="GO" id="GO:0006878">
    <property type="term" value="P:intracellular copper ion homeostasis"/>
    <property type="evidence" value="ECO:0007669"/>
    <property type="project" value="InterPro"/>
</dbReference>
<sequence length="248" mass="27116">MGAYFKENKDMKKLLLGLAFGPLFALPFAPAALADVGVSPTVWGVRTDKLEYRFGDDEKSLAWELQAWVGNDELRLAFLSEGVKIEGGDFEEMDTQIRLQKPITDFFDGFVGVAASTPDGVPERYYGTLGVTGLAPQWFEVEAAIYVSEYSYIGAEVEYEGLLTNRLILTPSIELSVPLVDDPERGTAAWAPSVELGLRLGYDLIGRSVSPYIGVNYERDFGGTASISRNAGESVEELSGVIGINFNF</sequence>
<gene>
    <name evidence="2" type="ORF">GCM10011498_17690</name>
</gene>
<reference evidence="2" key="2">
    <citation type="submission" date="2020-09" db="EMBL/GenBank/DDBJ databases">
        <authorList>
            <person name="Sun Q."/>
            <person name="Zhou Y."/>
        </authorList>
    </citation>
    <scope>NUCLEOTIDE SEQUENCE</scope>
    <source>
        <strain evidence="2">CGMCC 1.15880</strain>
    </source>
</reference>
<name>A0A916QX03_9RHOB</name>
<dbReference type="InterPro" id="IPR036709">
    <property type="entry name" value="Autotransporte_beta_dom_sf"/>
</dbReference>
<organism evidence="2 3">
    <name type="scientific">Neptunicoccus cionae</name>
    <dbReference type="NCBI Taxonomy" id="2035344"/>
    <lineage>
        <taxon>Bacteria</taxon>
        <taxon>Pseudomonadati</taxon>
        <taxon>Pseudomonadota</taxon>
        <taxon>Alphaproteobacteria</taxon>
        <taxon>Rhodobacterales</taxon>
        <taxon>Paracoccaceae</taxon>
        <taxon>Neptunicoccus</taxon>
    </lineage>
</organism>
<keyword evidence="3" id="KW-1185">Reference proteome</keyword>
<dbReference type="GO" id="GO:0009279">
    <property type="term" value="C:cell outer membrane"/>
    <property type="evidence" value="ECO:0007669"/>
    <property type="project" value="InterPro"/>
</dbReference>
<reference evidence="2" key="1">
    <citation type="journal article" date="2014" name="Int. J. Syst. Evol. Microbiol.">
        <title>Complete genome sequence of Corynebacterium casei LMG S-19264T (=DSM 44701T), isolated from a smear-ripened cheese.</title>
        <authorList>
            <consortium name="US DOE Joint Genome Institute (JGI-PGF)"/>
            <person name="Walter F."/>
            <person name="Albersmeier A."/>
            <person name="Kalinowski J."/>
            <person name="Ruckert C."/>
        </authorList>
    </citation>
    <scope>NUCLEOTIDE SEQUENCE</scope>
    <source>
        <strain evidence="2">CGMCC 1.15880</strain>
    </source>
</reference>
<keyword evidence="1" id="KW-0732">Signal</keyword>